<feature type="transmembrane region" description="Helical" evidence="1">
    <location>
        <begin position="20"/>
        <end position="41"/>
    </location>
</feature>
<keyword evidence="3" id="KW-1185">Reference proteome</keyword>
<gene>
    <name evidence="2" type="ORF">RM544_15070</name>
</gene>
<evidence type="ECO:0000313" key="2">
    <source>
        <dbReference type="EMBL" id="MDT0583871.1"/>
    </source>
</evidence>
<feature type="transmembrane region" description="Helical" evidence="1">
    <location>
        <begin position="53"/>
        <end position="73"/>
    </location>
</feature>
<proteinExistence type="predicted"/>
<organism evidence="2 3">
    <name type="scientific">Brumicola blandensis</name>
    <dbReference type="NCBI Taxonomy" id="3075611"/>
    <lineage>
        <taxon>Bacteria</taxon>
        <taxon>Pseudomonadati</taxon>
        <taxon>Pseudomonadota</taxon>
        <taxon>Gammaproteobacteria</taxon>
        <taxon>Alteromonadales</taxon>
        <taxon>Alteromonadaceae</taxon>
        <taxon>Brumicola</taxon>
    </lineage>
</organism>
<comment type="caution">
    <text evidence="2">The sequence shown here is derived from an EMBL/GenBank/DDBJ whole genome shotgun (WGS) entry which is preliminary data.</text>
</comment>
<protein>
    <submittedName>
        <fullName evidence="2">Uncharacterized protein</fullName>
    </submittedName>
</protein>
<dbReference type="EMBL" id="JAVRIE010000006">
    <property type="protein sequence ID" value="MDT0583871.1"/>
    <property type="molecule type" value="Genomic_DNA"/>
</dbReference>
<keyword evidence="1" id="KW-1133">Transmembrane helix</keyword>
<dbReference type="RefSeq" id="WP_311362629.1">
    <property type="nucleotide sequence ID" value="NZ_JAVRIE010000006.1"/>
</dbReference>
<dbReference type="AlphaFoldDB" id="A0AAW8R3J7"/>
<keyword evidence="1" id="KW-0472">Membrane</keyword>
<name>A0AAW8R3J7_9ALTE</name>
<dbReference type="Proteomes" id="UP001249020">
    <property type="component" value="Unassembled WGS sequence"/>
</dbReference>
<accession>A0AAW8R3J7</accession>
<evidence type="ECO:0000313" key="3">
    <source>
        <dbReference type="Proteomes" id="UP001249020"/>
    </source>
</evidence>
<evidence type="ECO:0000256" key="1">
    <source>
        <dbReference type="SAM" id="Phobius"/>
    </source>
</evidence>
<keyword evidence="1" id="KW-0812">Transmembrane</keyword>
<sequence length="92" mass="10008">MEMPYKDLKSKNLSSLVNVIKVVTVISYIILAISLVIVVFANVGLIPVTGALMLPYAILGLLLSGFLAILVSLEETFRLKVTNSIQTKESDL</sequence>
<reference evidence="2 3" key="1">
    <citation type="submission" date="2023-09" db="EMBL/GenBank/DDBJ databases">
        <authorList>
            <person name="Rey-Velasco X."/>
        </authorList>
    </citation>
    <scope>NUCLEOTIDE SEQUENCE [LARGE SCALE GENOMIC DNA]</scope>
    <source>
        <strain evidence="2 3">W409</strain>
    </source>
</reference>